<reference evidence="1" key="1">
    <citation type="submission" date="2024-06" db="EMBL/GenBank/DDBJ databases">
        <authorList>
            <person name="Coelho C."/>
            <person name="Bento M."/>
            <person name="Garcia E."/>
            <person name="Camelo A."/>
            <person name="Brandao I."/>
            <person name="Espirito Santo C."/>
            <person name="Trovao J."/>
            <person name="Verissimo A."/>
            <person name="Costa J."/>
            <person name="Tiago I."/>
        </authorList>
    </citation>
    <scope>NUCLEOTIDE SEQUENCE</scope>
    <source>
        <strain evidence="1">KWT182</strain>
    </source>
</reference>
<protein>
    <submittedName>
        <fullName evidence="1">Uncharacterized protein</fullName>
    </submittedName>
</protein>
<sequence length="123" mass="14639">MQKIIMDPNTELFAVDRFEQPVFYALSRFNEGYLIIYLTPVEKTTSFKFFRSGVSVCLLKSKNILAKTHSFEQLITSLLADHKEILLKKLYDAGYDKHFLHIAKDFFSFINTLLFLHRRHYRR</sequence>
<organism evidence="1">
    <name type="scientific">Acerihabitans sp. KWT182</name>
    <dbReference type="NCBI Taxonomy" id="3157919"/>
    <lineage>
        <taxon>Bacteria</taxon>
        <taxon>Pseudomonadati</taxon>
        <taxon>Pseudomonadota</taxon>
        <taxon>Gammaproteobacteria</taxon>
        <taxon>Enterobacterales</taxon>
        <taxon>Pectobacteriaceae</taxon>
        <taxon>Acerihabitans</taxon>
    </lineage>
</organism>
<name>A0AAU7Q6Q3_9GAMM</name>
<gene>
    <name evidence="1" type="ORF">ABK905_19890</name>
</gene>
<evidence type="ECO:0000313" key="1">
    <source>
        <dbReference type="EMBL" id="XBS68814.1"/>
    </source>
</evidence>
<proteinExistence type="predicted"/>
<dbReference type="EMBL" id="CP157947">
    <property type="protein sequence ID" value="XBS68814.1"/>
    <property type="molecule type" value="Genomic_DNA"/>
</dbReference>
<accession>A0AAU7Q6Q3</accession>
<dbReference type="AlphaFoldDB" id="A0AAU7Q6Q3"/>